<evidence type="ECO:0000256" key="1">
    <source>
        <dbReference type="ARBA" id="ARBA00022729"/>
    </source>
</evidence>
<protein>
    <submittedName>
        <fullName evidence="4">Spondin domain-containing protein</fullName>
    </submittedName>
</protein>
<dbReference type="PANTHER" id="PTHR11311">
    <property type="entry name" value="SPONDIN"/>
    <property type="match status" value="1"/>
</dbReference>
<evidence type="ECO:0000259" key="3">
    <source>
        <dbReference type="PROSITE" id="PS51020"/>
    </source>
</evidence>
<dbReference type="PANTHER" id="PTHR11311:SF15">
    <property type="entry name" value="SPONDIN-2"/>
    <property type="match status" value="1"/>
</dbReference>
<comment type="caution">
    <text evidence="4">The sequence shown here is derived from an EMBL/GenBank/DDBJ whole genome shotgun (WGS) entry which is preliminary data.</text>
</comment>
<evidence type="ECO:0000313" key="4">
    <source>
        <dbReference type="EMBL" id="MFD2727457.1"/>
    </source>
</evidence>
<dbReference type="Pfam" id="PF06468">
    <property type="entry name" value="Spond_N"/>
    <property type="match status" value="1"/>
</dbReference>
<sequence>MKKITFLLSFLICAFSFGQSVATYNITFTNFWNSTDHSIGTTFPGSNAHWSDLVGVNHNNNVSFLQMGAMATTGVENIAELGNFTVFQTVEVQNAIDANNAERFFNAGDLFLNEPTNTIIYTGLEVSEDYPLLTMLSMIAPSPDWFIAINGLNLRNGGTWETSITMDLFPYDAGTEDGTDYSLSNNDTNDNITSAQGVAPFNSAKVATIEIELQSVLSNDGVSELDGISIFPNPVSDNLRLRNLQNTNLKHVEIYSVLGKLSRSIPIENNVNNLDIDVSDLASGIYLLKLQNELGFSKTQKLIIR</sequence>
<dbReference type="NCBIfam" id="NF038123">
    <property type="entry name" value="NF038123_dom"/>
    <property type="match status" value="1"/>
</dbReference>
<feature type="signal peptide" evidence="2">
    <location>
        <begin position="1"/>
        <end position="22"/>
    </location>
</feature>
<dbReference type="NCBIfam" id="TIGR04183">
    <property type="entry name" value="Por_Secre_tail"/>
    <property type="match status" value="1"/>
</dbReference>
<dbReference type="EMBL" id="JBHULY010000034">
    <property type="protein sequence ID" value="MFD2727457.1"/>
    <property type="molecule type" value="Genomic_DNA"/>
</dbReference>
<feature type="domain" description="Spondin" evidence="3">
    <location>
        <begin position="12"/>
        <end position="205"/>
    </location>
</feature>
<dbReference type="InterPro" id="IPR026444">
    <property type="entry name" value="Secre_tail"/>
</dbReference>
<reference evidence="5" key="1">
    <citation type="journal article" date="2019" name="Int. J. Syst. Evol. Microbiol.">
        <title>The Global Catalogue of Microorganisms (GCM) 10K type strain sequencing project: providing services to taxonomists for standard genome sequencing and annotation.</title>
        <authorList>
            <consortium name="The Broad Institute Genomics Platform"/>
            <consortium name="The Broad Institute Genome Sequencing Center for Infectious Disease"/>
            <person name="Wu L."/>
            <person name="Ma J."/>
        </authorList>
    </citation>
    <scope>NUCLEOTIDE SEQUENCE [LARGE SCALE GENOMIC DNA]</scope>
    <source>
        <strain evidence="5">KCTC 42398</strain>
    </source>
</reference>
<evidence type="ECO:0000313" key="5">
    <source>
        <dbReference type="Proteomes" id="UP001597476"/>
    </source>
</evidence>
<dbReference type="InterPro" id="IPR038678">
    <property type="entry name" value="Spondin_N_sf"/>
</dbReference>
<dbReference type="RefSeq" id="WP_380293329.1">
    <property type="nucleotide sequence ID" value="NZ_JBHULY010000034.1"/>
</dbReference>
<gene>
    <name evidence="4" type="ORF">ACFSR8_14630</name>
</gene>
<dbReference type="PROSITE" id="PS51020">
    <property type="entry name" value="SPONDIN"/>
    <property type="match status" value="1"/>
</dbReference>
<feature type="chain" id="PRO_5045733627" evidence="2">
    <location>
        <begin position="23"/>
        <end position="305"/>
    </location>
</feature>
<dbReference type="Gene3D" id="2.60.40.2130">
    <property type="entry name" value="F-spondin domain"/>
    <property type="match status" value="1"/>
</dbReference>
<dbReference type="InterPro" id="IPR051418">
    <property type="entry name" value="Spondin/Thrombospondin_T1"/>
</dbReference>
<organism evidence="4 5">
    <name type="scientific">Hyunsoonleella rubra</name>
    <dbReference type="NCBI Taxonomy" id="1737062"/>
    <lineage>
        <taxon>Bacteria</taxon>
        <taxon>Pseudomonadati</taxon>
        <taxon>Bacteroidota</taxon>
        <taxon>Flavobacteriia</taxon>
        <taxon>Flavobacteriales</taxon>
        <taxon>Flavobacteriaceae</taxon>
    </lineage>
</organism>
<name>A0ABW5TEK2_9FLAO</name>
<dbReference type="InterPro" id="IPR009465">
    <property type="entry name" value="Spondin_N"/>
</dbReference>
<dbReference type="Proteomes" id="UP001597476">
    <property type="component" value="Unassembled WGS sequence"/>
</dbReference>
<accession>A0ABW5TEK2</accession>
<evidence type="ECO:0000256" key="2">
    <source>
        <dbReference type="SAM" id="SignalP"/>
    </source>
</evidence>
<keyword evidence="5" id="KW-1185">Reference proteome</keyword>
<dbReference type="Pfam" id="PF18962">
    <property type="entry name" value="Por_Secre_tail"/>
    <property type="match status" value="1"/>
</dbReference>
<keyword evidence="1 2" id="KW-0732">Signal</keyword>
<proteinExistence type="predicted"/>